<protein>
    <submittedName>
        <fullName evidence="2">Uncharacterized protein</fullName>
    </submittedName>
</protein>
<name>A0AC34Q578_9BILA</name>
<accession>A0AC34Q578</accession>
<dbReference type="WBParaSite" id="JU765_v2.g13042.t1">
    <property type="protein sequence ID" value="JU765_v2.g13042.t1"/>
    <property type="gene ID" value="JU765_v2.g13042"/>
</dbReference>
<organism evidence="1 2">
    <name type="scientific">Panagrolaimus sp. JU765</name>
    <dbReference type="NCBI Taxonomy" id="591449"/>
    <lineage>
        <taxon>Eukaryota</taxon>
        <taxon>Metazoa</taxon>
        <taxon>Ecdysozoa</taxon>
        <taxon>Nematoda</taxon>
        <taxon>Chromadorea</taxon>
        <taxon>Rhabditida</taxon>
        <taxon>Tylenchina</taxon>
        <taxon>Panagrolaimomorpha</taxon>
        <taxon>Panagrolaimoidea</taxon>
        <taxon>Panagrolaimidae</taxon>
        <taxon>Panagrolaimus</taxon>
    </lineage>
</organism>
<evidence type="ECO:0000313" key="2">
    <source>
        <dbReference type="WBParaSite" id="JU765_v2.g13042.t1"/>
    </source>
</evidence>
<evidence type="ECO:0000313" key="1">
    <source>
        <dbReference type="Proteomes" id="UP000887576"/>
    </source>
</evidence>
<reference evidence="2" key="1">
    <citation type="submission" date="2022-11" db="UniProtKB">
        <authorList>
            <consortium name="WormBaseParasite"/>
        </authorList>
    </citation>
    <scope>IDENTIFICATION</scope>
</reference>
<sequence>MSFNKSEESTVENNGNSTNIPCQPSQLVPSASQSDIQMTAMPNQVPGNLLG</sequence>
<proteinExistence type="predicted"/>
<dbReference type="Proteomes" id="UP000887576">
    <property type="component" value="Unplaced"/>
</dbReference>